<keyword evidence="2" id="KW-1185">Reference proteome</keyword>
<evidence type="ECO:0000313" key="1">
    <source>
        <dbReference type="EMBL" id="KAF2475411.1"/>
    </source>
</evidence>
<name>A0ACB6R8A4_9PLEO</name>
<comment type="caution">
    <text evidence="1">The sequence shown here is derived from an EMBL/GenBank/DDBJ whole genome shotgun (WGS) entry which is preliminary data.</text>
</comment>
<sequence length="290" mass="33048">MGGFRFASCNFVSLCSRHRNLEEAKKIRRVQKILLEDVLNDLELILLQKAMVILKWPERCSYSNSILSVVFPAGLVNLDIHKLRLSFNGMISLLVFSKCRLSLIHISTASPNVRTRVDQLSGYSWGRDQPYYSTKKIPVKDAKVLYQELPKIIQDAIGITTELGHHYLCIGSLSIPGRMRRPLMYSRVMVTSTASTPRSVVDVILKSHSKGGSARIFFLPEIMGGSDRFYDISSTSNLRDSTRQCLRSIMRPKNETAFHAPITLLRWAQIPAFYNAEPFYCCYIYDPLLF</sequence>
<protein>
    <submittedName>
        <fullName evidence="1">Uncharacterized protein</fullName>
    </submittedName>
</protein>
<gene>
    <name evidence="1" type="ORF">BDR25DRAFT_350787</name>
</gene>
<dbReference type="Proteomes" id="UP000799755">
    <property type="component" value="Unassembled WGS sequence"/>
</dbReference>
<evidence type="ECO:0000313" key="2">
    <source>
        <dbReference type="Proteomes" id="UP000799755"/>
    </source>
</evidence>
<organism evidence="1 2">
    <name type="scientific">Lindgomyces ingoldianus</name>
    <dbReference type="NCBI Taxonomy" id="673940"/>
    <lineage>
        <taxon>Eukaryota</taxon>
        <taxon>Fungi</taxon>
        <taxon>Dikarya</taxon>
        <taxon>Ascomycota</taxon>
        <taxon>Pezizomycotina</taxon>
        <taxon>Dothideomycetes</taxon>
        <taxon>Pleosporomycetidae</taxon>
        <taxon>Pleosporales</taxon>
        <taxon>Lindgomycetaceae</taxon>
        <taxon>Lindgomyces</taxon>
    </lineage>
</organism>
<proteinExistence type="predicted"/>
<dbReference type="EMBL" id="MU003496">
    <property type="protein sequence ID" value="KAF2475411.1"/>
    <property type="molecule type" value="Genomic_DNA"/>
</dbReference>
<reference evidence="1" key="1">
    <citation type="journal article" date="2020" name="Stud. Mycol.">
        <title>101 Dothideomycetes genomes: a test case for predicting lifestyles and emergence of pathogens.</title>
        <authorList>
            <person name="Haridas S."/>
            <person name="Albert R."/>
            <person name="Binder M."/>
            <person name="Bloem J."/>
            <person name="Labutti K."/>
            <person name="Salamov A."/>
            <person name="Andreopoulos B."/>
            <person name="Baker S."/>
            <person name="Barry K."/>
            <person name="Bills G."/>
            <person name="Bluhm B."/>
            <person name="Cannon C."/>
            <person name="Castanera R."/>
            <person name="Culley D."/>
            <person name="Daum C."/>
            <person name="Ezra D."/>
            <person name="Gonzalez J."/>
            <person name="Henrissat B."/>
            <person name="Kuo A."/>
            <person name="Liang C."/>
            <person name="Lipzen A."/>
            <person name="Lutzoni F."/>
            <person name="Magnuson J."/>
            <person name="Mondo S."/>
            <person name="Nolan M."/>
            <person name="Ohm R."/>
            <person name="Pangilinan J."/>
            <person name="Park H.-J."/>
            <person name="Ramirez L."/>
            <person name="Alfaro M."/>
            <person name="Sun H."/>
            <person name="Tritt A."/>
            <person name="Yoshinaga Y."/>
            <person name="Zwiers L.-H."/>
            <person name="Turgeon B."/>
            <person name="Goodwin S."/>
            <person name="Spatafora J."/>
            <person name="Crous P."/>
            <person name="Grigoriev I."/>
        </authorList>
    </citation>
    <scope>NUCLEOTIDE SEQUENCE</scope>
    <source>
        <strain evidence="1">ATCC 200398</strain>
    </source>
</reference>
<accession>A0ACB6R8A4</accession>